<feature type="transmembrane region" description="Helical" evidence="6">
    <location>
        <begin position="340"/>
        <end position="361"/>
    </location>
</feature>
<keyword evidence="5 6" id="KW-0472">Membrane</keyword>
<keyword evidence="8" id="KW-1185">Reference proteome</keyword>
<evidence type="ECO:0000256" key="1">
    <source>
        <dbReference type="ARBA" id="ARBA00004651"/>
    </source>
</evidence>
<feature type="transmembrane region" description="Helical" evidence="6">
    <location>
        <begin position="259"/>
        <end position="282"/>
    </location>
</feature>
<keyword evidence="4 6" id="KW-1133">Transmembrane helix</keyword>
<dbReference type="InterPro" id="IPR050833">
    <property type="entry name" value="Poly_Biosynth_Transport"/>
</dbReference>
<name>A0A6N8HFA9_9FLAO</name>
<dbReference type="AlphaFoldDB" id="A0A6N8HFA9"/>
<evidence type="ECO:0000256" key="3">
    <source>
        <dbReference type="ARBA" id="ARBA00022692"/>
    </source>
</evidence>
<feature type="transmembrane region" description="Helical" evidence="6">
    <location>
        <begin position="302"/>
        <end position="320"/>
    </location>
</feature>
<organism evidence="7 8">
    <name type="scientific">Flavobacterium rakeshii</name>
    <dbReference type="NCBI Taxonomy" id="1038845"/>
    <lineage>
        <taxon>Bacteria</taxon>
        <taxon>Pseudomonadati</taxon>
        <taxon>Bacteroidota</taxon>
        <taxon>Flavobacteriia</taxon>
        <taxon>Flavobacteriales</taxon>
        <taxon>Flavobacteriaceae</taxon>
        <taxon>Flavobacterium</taxon>
    </lineage>
</organism>
<dbReference type="GO" id="GO:0005886">
    <property type="term" value="C:plasma membrane"/>
    <property type="evidence" value="ECO:0007669"/>
    <property type="project" value="UniProtKB-SubCell"/>
</dbReference>
<feature type="transmembrane region" description="Helical" evidence="6">
    <location>
        <begin position="51"/>
        <end position="78"/>
    </location>
</feature>
<reference evidence="7 8" key="1">
    <citation type="submission" date="2019-12" db="EMBL/GenBank/DDBJ databases">
        <authorList>
            <person name="Sun J.-Q."/>
        </authorList>
    </citation>
    <scope>NUCLEOTIDE SEQUENCE [LARGE SCALE GENOMIC DNA]</scope>
    <source>
        <strain evidence="7 8">JCM 17928</strain>
    </source>
</reference>
<proteinExistence type="predicted"/>
<evidence type="ECO:0000313" key="8">
    <source>
        <dbReference type="Proteomes" id="UP000433945"/>
    </source>
</evidence>
<evidence type="ECO:0000256" key="2">
    <source>
        <dbReference type="ARBA" id="ARBA00022475"/>
    </source>
</evidence>
<feature type="transmembrane region" description="Helical" evidence="6">
    <location>
        <begin position="166"/>
        <end position="198"/>
    </location>
</feature>
<feature type="transmembrane region" description="Helical" evidence="6">
    <location>
        <begin position="122"/>
        <end position="145"/>
    </location>
</feature>
<feature type="transmembrane region" description="Helical" evidence="6">
    <location>
        <begin position="393"/>
        <end position="414"/>
    </location>
</feature>
<evidence type="ECO:0000256" key="6">
    <source>
        <dbReference type="SAM" id="Phobius"/>
    </source>
</evidence>
<sequence length="424" mass="47451">MKATTTTHSAIVRRLSQEQVFMLSVLLVNAGNYFYNLILGRVLGPAAFSDAAILITLLLVLSFAGMTFQIVTAKYAVVLKYNKLFSFKRFIVRLAFAAGLLLGITVIMMADTLQQIFNTQTSVMFTIFGMGLPLYFIMSINRGLYQGQNDLKRLSVTYQTEMLSRLVITLALVLLIPFGASSVFVAMGIAISLLFGLIPFKSNLVHDAFTFTSVEDKADAKPIMTFFMLTGFYELSQIIINNSDILLVKHYFNDVEAGLYASLALIGRMVYFVAWMFVMMLLPKVIKLHKEGADTTRILFKYVSYVTSLSALIVFATFLFPVTAVKLLFGNEYISIAPLLWKYAVATSIFAVANIFAYYFLSIGKYLPVAISALLGCTQILLIVLYHSSLEQVINVQIIAMLCLLGFQVGYFFYHKLKNRLLNT</sequence>
<evidence type="ECO:0000256" key="5">
    <source>
        <dbReference type="ARBA" id="ARBA00023136"/>
    </source>
</evidence>
<keyword evidence="2" id="KW-1003">Cell membrane</keyword>
<dbReference type="PANTHER" id="PTHR30250">
    <property type="entry name" value="PST FAMILY PREDICTED COLANIC ACID TRANSPORTER"/>
    <property type="match status" value="1"/>
</dbReference>
<dbReference type="PANTHER" id="PTHR30250:SF26">
    <property type="entry name" value="PSMA PROTEIN"/>
    <property type="match status" value="1"/>
</dbReference>
<feature type="transmembrane region" description="Helical" evidence="6">
    <location>
        <begin position="90"/>
        <end position="110"/>
    </location>
</feature>
<evidence type="ECO:0000256" key="4">
    <source>
        <dbReference type="ARBA" id="ARBA00022989"/>
    </source>
</evidence>
<accession>A0A6N8HFA9</accession>
<gene>
    <name evidence="7" type="ORF">GN157_11850</name>
</gene>
<protein>
    <submittedName>
        <fullName evidence="7">Oligosaccharide flippase family protein</fullName>
    </submittedName>
</protein>
<dbReference type="EMBL" id="WOWP01000045">
    <property type="protein sequence ID" value="MUV04402.1"/>
    <property type="molecule type" value="Genomic_DNA"/>
</dbReference>
<dbReference type="OrthoDB" id="105016at2"/>
<evidence type="ECO:0000313" key="7">
    <source>
        <dbReference type="EMBL" id="MUV04402.1"/>
    </source>
</evidence>
<feature type="transmembrane region" description="Helical" evidence="6">
    <location>
        <begin position="366"/>
        <end position="387"/>
    </location>
</feature>
<keyword evidence="3 6" id="KW-0812">Transmembrane</keyword>
<dbReference type="Proteomes" id="UP000433945">
    <property type="component" value="Unassembled WGS sequence"/>
</dbReference>
<comment type="subcellular location">
    <subcellularLocation>
        <location evidence="1">Cell membrane</location>
        <topology evidence="1">Multi-pass membrane protein</topology>
    </subcellularLocation>
</comment>
<comment type="caution">
    <text evidence="7">The sequence shown here is derived from an EMBL/GenBank/DDBJ whole genome shotgun (WGS) entry which is preliminary data.</text>
</comment>
<feature type="transmembrane region" description="Helical" evidence="6">
    <location>
        <begin position="20"/>
        <end position="39"/>
    </location>
</feature>
<dbReference type="RefSeq" id="WP_157483603.1">
    <property type="nucleotide sequence ID" value="NZ_WOWP01000045.1"/>
</dbReference>